<keyword evidence="6 7" id="KW-0472">Membrane</keyword>
<evidence type="ECO:0000256" key="7">
    <source>
        <dbReference type="SAM" id="Phobius"/>
    </source>
</evidence>
<dbReference type="SUPFAM" id="SSF103473">
    <property type="entry name" value="MFS general substrate transporter"/>
    <property type="match status" value="1"/>
</dbReference>
<dbReference type="PANTHER" id="PTHR23513:SF6">
    <property type="entry name" value="MAJOR FACILITATOR SUPERFAMILY ASSOCIATED DOMAIN-CONTAINING PROTEIN"/>
    <property type="match status" value="1"/>
</dbReference>
<evidence type="ECO:0000256" key="4">
    <source>
        <dbReference type="ARBA" id="ARBA00022692"/>
    </source>
</evidence>
<name>A0A0M0LAH4_9BACI</name>
<feature type="transmembrane region" description="Helical" evidence="7">
    <location>
        <begin position="146"/>
        <end position="165"/>
    </location>
</feature>
<keyword evidence="4 7" id="KW-0812">Transmembrane</keyword>
<keyword evidence="3" id="KW-1003">Cell membrane</keyword>
<gene>
    <name evidence="9" type="ORF">AMD01_06405</name>
</gene>
<evidence type="ECO:0000256" key="1">
    <source>
        <dbReference type="ARBA" id="ARBA00004651"/>
    </source>
</evidence>
<evidence type="ECO:0000313" key="9">
    <source>
        <dbReference type="EMBL" id="KOO47658.1"/>
    </source>
</evidence>
<feature type="transmembrane region" description="Helical" evidence="7">
    <location>
        <begin position="41"/>
        <end position="64"/>
    </location>
</feature>
<evidence type="ECO:0000256" key="5">
    <source>
        <dbReference type="ARBA" id="ARBA00022989"/>
    </source>
</evidence>
<reference evidence="10" key="1">
    <citation type="submission" date="2015-08" db="EMBL/GenBank/DDBJ databases">
        <title>Fjat-14210 dsm16467.</title>
        <authorList>
            <person name="Liu B."/>
            <person name="Wang J."/>
            <person name="Zhu Y."/>
            <person name="Liu G."/>
            <person name="Chen Q."/>
            <person name="Chen Z."/>
            <person name="Lan J."/>
            <person name="Che J."/>
            <person name="Ge C."/>
            <person name="Shi H."/>
            <person name="Pan Z."/>
            <person name="Liu X."/>
        </authorList>
    </citation>
    <scope>NUCLEOTIDE SEQUENCE [LARGE SCALE GENOMIC DNA]</scope>
    <source>
        <strain evidence="10">DSM 16467</strain>
    </source>
</reference>
<feature type="transmembrane region" description="Helical" evidence="7">
    <location>
        <begin position="12"/>
        <end position="35"/>
    </location>
</feature>
<proteinExistence type="predicted"/>
<dbReference type="PANTHER" id="PTHR23513">
    <property type="entry name" value="INTEGRAL MEMBRANE EFFLUX PROTEIN-RELATED"/>
    <property type="match status" value="1"/>
</dbReference>
<organism evidence="9 10">
    <name type="scientific">Priestia koreensis</name>
    <dbReference type="NCBI Taxonomy" id="284581"/>
    <lineage>
        <taxon>Bacteria</taxon>
        <taxon>Bacillati</taxon>
        <taxon>Bacillota</taxon>
        <taxon>Bacilli</taxon>
        <taxon>Bacillales</taxon>
        <taxon>Bacillaceae</taxon>
        <taxon>Priestia</taxon>
    </lineage>
</organism>
<evidence type="ECO:0000256" key="3">
    <source>
        <dbReference type="ARBA" id="ARBA00022475"/>
    </source>
</evidence>
<feature type="transmembrane region" description="Helical" evidence="7">
    <location>
        <begin position="284"/>
        <end position="301"/>
    </location>
</feature>
<feature type="domain" description="Major facilitator superfamily (MFS) profile" evidence="8">
    <location>
        <begin position="1"/>
        <end position="396"/>
    </location>
</feature>
<dbReference type="InterPro" id="IPR010290">
    <property type="entry name" value="TM_effector"/>
</dbReference>
<feature type="transmembrane region" description="Helical" evidence="7">
    <location>
        <begin position="177"/>
        <end position="198"/>
    </location>
</feature>
<keyword evidence="10" id="KW-1185">Reference proteome</keyword>
<accession>A0A0M0LAH4</accession>
<evidence type="ECO:0000313" key="10">
    <source>
        <dbReference type="Proteomes" id="UP000037558"/>
    </source>
</evidence>
<feature type="transmembrane region" description="Helical" evidence="7">
    <location>
        <begin position="219"/>
        <end position="242"/>
    </location>
</feature>
<sequence>MILKQNRDFMWLMSGQTVSTLGSAVSGFAVPWLVLEITGSALQMGFVFTCGFLSYLFFILPAGVWADRHDRKKIMLGANIGKMLLILSLPLTQLVTGELHIWHLYLVRSGMGVCDALFDASYGACLPRIVEREQLKKANSIMQMGISASSIAGPAIAGVLVTQIGAANTLLVDGMSYIFSITTLLFIKQSLSTTSAPAKKHMGKEMLEGLAYIWKYPTIRTLSILTFVSNIANAAMSVVFLYRLQQELHLSSDLSGLIMTGFSIGAIVASFFSTFLSSRFTMKMMIYLLLSIQIIPPLIIGLSSQPFLLMAAMIVMGGTGVIWNIYSVSLRQSLIPNEMLGRAGASIRLTVWASAPLGQSSAGALAEVFGSIAVYVLASGLRIGNLLLAVKSPITDEKMLERESEKIANSTVSS</sequence>
<feature type="transmembrane region" description="Helical" evidence="7">
    <location>
        <begin position="254"/>
        <end position="272"/>
    </location>
</feature>
<dbReference type="InterPro" id="IPR020846">
    <property type="entry name" value="MFS_dom"/>
</dbReference>
<comment type="caution">
    <text evidence="9">The sequence shown here is derived from an EMBL/GenBank/DDBJ whole genome shotgun (WGS) entry which is preliminary data.</text>
</comment>
<feature type="transmembrane region" description="Helical" evidence="7">
    <location>
        <begin position="307"/>
        <end position="326"/>
    </location>
</feature>
<dbReference type="GO" id="GO:0022857">
    <property type="term" value="F:transmembrane transporter activity"/>
    <property type="evidence" value="ECO:0007669"/>
    <property type="project" value="InterPro"/>
</dbReference>
<evidence type="ECO:0000256" key="2">
    <source>
        <dbReference type="ARBA" id="ARBA00022448"/>
    </source>
</evidence>
<keyword evidence="2" id="KW-0813">Transport</keyword>
<dbReference type="Pfam" id="PF05977">
    <property type="entry name" value="MFS_3"/>
    <property type="match status" value="1"/>
</dbReference>
<dbReference type="CDD" id="cd06173">
    <property type="entry name" value="MFS_MefA_like"/>
    <property type="match status" value="1"/>
</dbReference>
<keyword evidence="5 7" id="KW-1133">Transmembrane helix</keyword>
<dbReference type="PATRIC" id="fig|284581.3.peg.4684"/>
<dbReference type="AlphaFoldDB" id="A0A0M0LAH4"/>
<evidence type="ECO:0000259" key="8">
    <source>
        <dbReference type="PROSITE" id="PS50850"/>
    </source>
</evidence>
<dbReference type="OrthoDB" id="7055052at2"/>
<dbReference type="EMBL" id="LILC01000007">
    <property type="protein sequence ID" value="KOO47658.1"/>
    <property type="molecule type" value="Genomic_DNA"/>
</dbReference>
<dbReference type="RefSeq" id="WP_053400572.1">
    <property type="nucleotide sequence ID" value="NZ_LILC01000007.1"/>
</dbReference>
<dbReference type="InterPro" id="IPR036259">
    <property type="entry name" value="MFS_trans_sf"/>
</dbReference>
<dbReference type="Proteomes" id="UP000037558">
    <property type="component" value="Unassembled WGS sequence"/>
</dbReference>
<protein>
    <recommendedName>
        <fullName evidence="8">Major facilitator superfamily (MFS) profile domain-containing protein</fullName>
    </recommendedName>
</protein>
<dbReference type="GO" id="GO:0005886">
    <property type="term" value="C:plasma membrane"/>
    <property type="evidence" value="ECO:0007669"/>
    <property type="project" value="UniProtKB-SubCell"/>
</dbReference>
<dbReference type="Gene3D" id="1.20.1250.20">
    <property type="entry name" value="MFS general substrate transporter like domains"/>
    <property type="match status" value="1"/>
</dbReference>
<evidence type="ECO:0000256" key="6">
    <source>
        <dbReference type="ARBA" id="ARBA00023136"/>
    </source>
</evidence>
<dbReference type="STRING" id="284581.AMD01_06405"/>
<dbReference type="PROSITE" id="PS50850">
    <property type="entry name" value="MFS"/>
    <property type="match status" value="1"/>
</dbReference>
<comment type="subcellular location">
    <subcellularLocation>
        <location evidence="1">Cell membrane</location>
        <topology evidence="1">Multi-pass membrane protein</topology>
    </subcellularLocation>
</comment>